<dbReference type="AlphaFoldDB" id="A0A0D5NFU8"/>
<dbReference type="Pfam" id="PF14106">
    <property type="entry name" value="DUF4279"/>
    <property type="match status" value="1"/>
</dbReference>
<reference evidence="1 2" key="1">
    <citation type="journal article" date="2015" name="J. Biotechnol.">
        <title>Complete genome sequence of Paenibacillus beijingensis 7188(T) (=DSM 24997(T)), a novel rhizobacterium from jujube garden soil.</title>
        <authorList>
            <person name="Kwak Y."/>
            <person name="Shin J.H."/>
        </authorList>
    </citation>
    <scope>NUCLEOTIDE SEQUENCE [LARGE SCALE GENOMIC DNA]</scope>
    <source>
        <strain evidence="1 2">DSM 24997</strain>
    </source>
</reference>
<dbReference type="HOGENOM" id="CLU_134602_0_0_9"/>
<evidence type="ECO:0008006" key="3">
    <source>
        <dbReference type="Google" id="ProtNLM"/>
    </source>
</evidence>
<reference evidence="2" key="2">
    <citation type="submission" date="2015-03" db="EMBL/GenBank/DDBJ databases">
        <title>Genome sequence of Paenibacillus beijingensis strain DSM 24997T.</title>
        <authorList>
            <person name="Kwak Y."/>
            <person name="Shin J.-H."/>
        </authorList>
    </citation>
    <scope>NUCLEOTIDE SEQUENCE [LARGE SCALE GENOMIC DNA]</scope>
    <source>
        <strain evidence="2">DSM 24997</strain>
    </source>
</reference>
<dbReference type="KEGG" id="pbj:VN24_03520"/>
<keyword evidence="2" id="KW-1185">Reference proteome</keyword>
<dbReference type="EMBL" id="CP011058">
    <property type="protein sequence ID" value="AJY73852.1"/>
    <property type="molecule type" value="Genomic_DNA"/>
</dbReference>
<sequence>MEKTSIIARFKIYADDFSIDDVSNVLQKDPSDFTIKGQQGKFTVAKETSWNIYTPMSESLDVNQQLGELLSILRPKKVQLLELKDKYQLNYLFSIIIKIKNNQTPAIYFEHDIIEFAHDIKAEFDIDLYVS</sequence>
<proteinExistence type="predicted"/>
<dbReference type="PATRIC" id="fig|1126833.4.peg.757"/>
<accession>A0A0D5NFU8</accession>
<evidence type="ECO:0000313" key="2">
    <source>
        <dbReference type="Proteomes" id="UP000032633"/>
    </source>
</evidence>
<dbReference type="InterPro" id="IPR025459">
    <property type="entry name" value="DUF4279"/>
</dbReference>
<protein>
    <recommendedName>
        <fullName evidence="3">DUF4279 domain-containing protein</fullName>
    </recommendedName>
</protein>
<evidence type="ECO:0000313" key="1">
    <source>
        <dbReference type="EMBL" id="AJY73852.1"/>
    </source>
</evidence>
<name>A0A0D5NFU8_9BACL</name>
<dbReference type="Proteomes" id="UP000032633">
    <property type="component" value="Chromosome"/>
</dbReference>
<organism evidence="1 2">
    <name type="scientific">Paenibacillus beijingensis</name>
    <dbReference type="NCBI Taxonomy" id="1126833"/>
    <lineage>
        <taxon>Bacteria</taxon>
        <taxon>Bacillati</taxon>
        <taxon>Bacillota</taxon>
        <taxon>Bacilli</taxon>
        <taxon>Bacillales</taxon>
        <taxon>Paenibacillaceae</taxon>
        <taxon>Paenibacillus</taxon>
    </lineage>
</organism>
<gene>
    <name evidence="1" type="ORF">VN24_03520</name>
</gene>